<protein>
    <submittedName>
        <fullName evidence="5">Response regulator</fullName>
    </submittedName>
</protein>
<dbReference type="PANTHER" id="PTHR44591">
    <property type="entry name" value="STRESS RESPONSE REGULATOR PROTEIN 1"/>
    <property type="match status" value="1"/>
</dbReference>
<dbReference type="Gene3D" id="3.40.1550.10">
    <property type="entry name" value="CheC-like"/>
    <property type="match status" value="1"/>
</dbReference>
<dbReference type="EMBL" id="JACEMT010000046">
    <property type="protein sequence ID" value="MBA4502345.1"/>
    <property type="molecule type" value="Genomic_DNA"/>
</dbReference>
<evidence type="ECO:0000256" key="1">
    <source>
        <dbReference type="ARBA" id="ARBA00022500"/>
    </source>
</evidence>
<keyword evidence="1" id="KW-0145">Chemotaxis</keyword>
<dbReference type="Pfam" id="PF00072">
    <property type="entry name" value="Response_reg"/>
    <property type="match status" value="1"/>
</dbReference>
<feature type="modified residue" description="4-aspartylphosphate" evidence="3">
    <location>
        <position position="36"/>
    </location>
</feature>
<comment type="caution">
    <text evidence="5">The sequence shown here is derived from an EMBL/GenBank/DDBJ whole genome shotgun (WGS) entry which is preliminary data.</text>
</comment>
<dbReference type="InterPro" id="IPR001789">
    <property type="entry name" value="Sig_transdc_resp-reg_receiver"/>
</dbReference>
<keyword evidence="2 3" id="KW-0597">Phosphoprotein</keyword>
<evidence type="ECO:0000313" key="5">
    <source>
        <dbReference type="EMBL" id="MBA4502345.1"/>
    </source>
</evidence>
<name>A0A7W1WY30_9GAMM</name>
<dbReference type="SUPFAM" id="SSF52172">
    <property type="entry name" value="CheY-like"/>
    <property type="match status" value="1"/>
</dbReference>
<dbReference type="PROSITE" id="PS50110">
    <property type="entry name" value="RESPONSE_REGULATORY"/>
    <property type="match status" value="1"/>
</dbReference>
<keyword evidence="6" id="KW-1185">Reference proteome</keyword>
<proteinExistence type="predicted"/>
<organism evidence="5 6">
    <name type="scientific">Marinobacterium marinum</name>
    <dbReference type="NCBI Taxonomy" id="2756129"/>
    <lineage>
        <taxon>Bacteria</taxon>
        <taxon>Pseudomonadati</taxon>
        <taxon>Pseudomonadota</taxon>
        <taxon>Gammaproteobacteria</taxon>
        <taxon>Oceanospirillales</taxon>
        <taxon>Oceanospirillaceae</taxon>
        <taxon>Marinobacterium</taxon>
    </lineage>
</organism>
<dbReference type="Gene3D" id="3.40.50.2300">
    <property type="match status" value="1"/>
</dbReference>
<dbReference type="AlphaFoldDB" id="A0A7W1WY30"/>
<sequence length="321" mass="35544">MERALAPWNLAITHAKHGLEALEAIRAGKGALLFLDLNMPLMDGYEVLERIQRQDLPVLTIVVSGDIQPEAHARVRRLGALDFIRKPIDLTLLSRSLHTFGLLEELNSAPPPSSLPFSQPPAVSSPLEQARHLHGHYQELANIAMGQAASLLARLLDTFIELPVPDIKLVDSAELEIALQQAVNRDTVTTLCQGFIAPGISGEALLILNGNHHEQLAQLLDHYGEITPQIRRELAMEVATLLVGAFLNGLGQQLDLNFSQSSPMLLESLPDNRQTRRERSDHILCIDIDYRIEGLKMDCNLLFLLTEDSLPTLNELMSHLS</sequence>
<dbReference type="GO" id="GO:0006935">
    <property type="term" value="P:chemotaxis"/>
    <property type="evidence" value="ECO:0007669"/>
    <property type="project" value="UniProtKB-KW"/>
</dbReference>
<evidence type="ECO:0000256" key="2">
    <source>
        <dbReference type="ARBA" id="ARBA00022553"/>
    </source>
</evidence>
<dbReference type="GO" id="GO:0000160">
    <property type="term" value="P:phosphorelay signal transduction system"/>
    <property type="evidence" value="ECO:0007669"/>
    <property type="project" value="InterPro"/>
</dbReference>
<dbReference type="InterPro" id="IPR050595">
    <property type="entry name" value="Bact_response_regulator"/>
</dbReference>
<dbReference type="Proteomes" id="UP000538931">
    <property type="component" value="Unassembled WGS sequence"/>
</dbReference>
<reference evidence="5 6" key="1">
    <citation type="submission" date="2020-07" db="EMBL/GenBank/DDBJ databases">
        <title>Bacterium isolated from marien macroalgae.</title>
        <authorList>
            <person name="Zhu K."/>
            <person name="Lu D."/>
            <person name="Du Z."/>
        </authorList>
    </citation>
    <scope>NUCLEOTIDE SEQUENCE [LARGE SCALE GENOMIC DNA]</scope>
    <source>
        <strain evidence="5 6">3-1745</strain>
    </source>
</reference>
<evidence type="ECO:0000259" key="4">
    <source>
        <dbReference type="PROSITE" id="PS50110"/>
    </source>
</evidence>
<dbReference type="PANTHER" id="PTHR44591:SF24">
    <property type="entry name" value="PROTEIN-GLUTAMATE METHYLESTERASE_PROTEIN-GLUTAMINE GLUTAMINASE 1"/>
    <property type="match status" value="1"/>
</dbReference>
<evidence type="ECO:0000313" key="6">
    <source>
        <dbReference type="Proteomes" id="UP000538931"/>
    </source>
</evidence>
<dbReference type="InterPro" id="IPR011006">
    <property type="entry name" value="CheY-like_superfamily"/>
</dbReference>
<dbReference type="InterPro" id="IPR028976">
    <property type="entry name" value="CheC-like_sf"/>
</dbReference>
<dbReference type="CDD" id="cd17910">
    <property type="entry name" value="CheC_ClassII"/>
    <property type="match status" value="1"/>
</dbReference>
<feature type="domain" description="Response regulatory" evidence="4">
    <location>
        <begin position="1"/>
        <end position="101"/>
    </location>
</feature>
<dbReference type="SMART" id="SM00448">
    <property type="entry name" value="REC"/>
    <property type="match status" value="1"/>
</dbReference>
<accession>A0A7W1WY30</accession>
<gene>
    <name evidence="5" type="ORF">H1S06_08220</name>
</gene>
<evidence type="ECO:0000256" key="3">
    <source>
        <dbReference type="PROSITE-ProRule" id="PRU00169"/>
    </source>
</evidence>
<dbReference type="SUPFAM" id="SSF103039">
    <property type="entry name" value="CheC-like"/>
    <property type="match status" value="1"/>
</dbReference>